<feature type="compositionally biased region" description="Polar residues" evidence="5">
    <location>
        <begin position="36"/>
        <end position="48"/>
    </location>
</feature>
<dbReference type="PROSITE" id="PS50157">
    <property type="entry name" value="ZINC_FINGER_C2H2_2"/>
    <property type="match status" value="1"/>
</dbReference>
<evidence type="ECO:0000313" key="6">
    <source>
        <dbReference type="EMBL" id="CAH1802945.1"/>
    </source>
</evidence>
<dbReference type="InterPro" id="IPR013087">
    <property type="entry name" value="Znf_C2H2_type"/>
</dbReference>
<dbReference type="OrthoDB" id="10054079at2759"/>
<gene>
    <name evidence="6" type="ORF">OFUS_LOCUS26584</name>
</gene>
<evidence type="ECO:0000256" key="5">
    <source>
        <dbReference type="SAM" id="MobiDB-lite"/>
    </source>
</evidence>
<feature type="compositionally biased region" description="Low complexity" evidence="5">
    <location>
        <begin position="100"/>
        <end position="112"/>
    </location>
</feature>
<evidence type="ECO:0000256" key="3">
    <source>
        <dbReference type="ARBA" id="ARBA00022771"/>
    </source>
</evidence>
<evidence type="ECO:0000256" key="1">
    <source>
        <dbReference type="ARBA" id="ARBA00010144"/>
    </source>
</evidence>
<feature type="compositionally biased region" description="Low complexity" evidence="5">
    <location>
        <begin position="164"/>
        <end position="187"/>
    </location>
</feature>
<keyword evidence="7" id="KW-1185">Reference proteome</keyword>
<comment type="caution">
    <text evidence="6">The sequence shown here is derived from an EMBL/GenBank/DDBJ whole genome shotgun (WGS) entry which is preliminary data.</text>
</comment>
<dbReference type="Proteomes" id="UP000749559">
    <property type="component" value="Unassembled WGS sequence"/>
</dbReference>
<dbReference type="Gene3D" id="3.30.160.60">
    <property type="entry name" value="Classic Zinc Finger"/>
    <property type="match status" value="1"/>
</dbReference>
<evidence type="ECO:0000256" key="4">
    <source>
        <dbReference type="ARBA" id="ARBA00022833"/>
    </source>
</evidence>
<feature type="region of interest" description="Disordered" evidence="5">
    <location>
        <begin position="36"/>
        <end position="148"/>
    </location>
</feature>
<organism evidence="6 7">
    <name type="scientific">Owenia fusiformis</name>
    <name type="common">Polychaete worm</name>
    <dbReference type="NCBI Taxonomy" id="6347"/>
    <lineage>
        <taxon>Eukaryota</taxon>
        <taxon>Metazoa</taxon>
        <taxon>Spiralia</taxon>
        <taxon>Lophotrochozoa</taxon>
        <taxon>Annelida</taxon>
        <taxon>Polychaeta</taxon>
        <taxon>Sedentaria</taxon>
        <taxon>Canalipalpata</taxon>
        <taxon>Sabellida</taxon>
        <taxon>Oweniida</taxon>
        <taxon>Oweniidae</taxon>
        <taxon>Owenia</taxon>
    </lineage>
</organism>
<protein>
    <submittedName>
        <fullName evidence="6">Uncharacterized protein</fullName>
    </submittedName>
</protein>
<dbReference type="GO" id="GO:0045892">
    <property type="term" value="P:negative regulation of DNA-templated transcription"/>
    <property type="evidence" value="ECO:0007669"/>
    <property type="project" value="TreeGrafter"/>
</dbReference>
<evidence type="ECO:0000256" key="2">
    <source>
        <dbReference type="ARBA" id="ARBA00022723"/>
    </source>
</evidence>
<dbReference type="InterPro" id="IPR051520">
    <property type="entry name" value="Elbow/Noc_ZnFinger"/>
</dbReference>
<dbReference type="GO" id="GO:0008270">
    <property type="term" value="F:zinc ion binding"/>
    <property type="evidence" value="ECO:0007669"/>
    <property type="project" value="UniProtKB-KW"/>
</dbReference>
<reference evidence="6" key="1">
    <citation type="submission" date="2022-03" db="EMBL/GenBank/DDBJ databases">
        <authorList>
            <person name="Martin C."/>
        </authorList>
    </citation>
    <scope>NUCLEOTIDE SEQUENCE</scope>
</reference>
<dbReference type="EMBL" id="CAIIXF020000188">
    <property type="protein sequence ID" value="CAH1802945.1"/>
    <property type="molecule type" value="Genomic_DNA"/>
</dbReference>
<feature type="region of interest" description="Disordered" evidence="5">
    <location>
        <begin position="161"/>
        <end position="201"/>
    </location>
</feature>
<dbReference type="PANTHER" id="PTHR12522:SF4">
    <property type="entry name" value="ZINC FINGER PROTEIN ELBOW"/>
    <property type="match status" value="1"/>
</dbReference>
<keyword evidence="3" id="KW-0863">Zinc-finger</keyword>
<feature type="region of interest" description="Disordered" evidence="5">
    <location>
        <begin position="1"/>
        <end position="21"/>
    </location>
</feature>
<dbReference type="PANTHER" id="PTHR12522">
    <property type="entry name" value="ZINC-FINGER PROTEIN NOLZ1-RELATED"/>
    <property type="match status" value="1"/>
</dbReference>
<keyword evidence="2" id="KW-0479">Metal-binding</keyword>
<feature type="compositionally biased region" description="Basic and acidic residues" evidence="5">
    <location>
        <begin position="53"/>
        <end position="79"/>
    </location>
</feature>
<dbReference type="GO" id="GO:0005634">
    <property type="term" value="C:nucleus"/>
    <property type="evidence" value="ECO:0007669"/>
    <property type="project" value="TreeGrafter"/>
</dbReference>
<comment type="similarity">
    <text evidence="1">Belongs to the Elbow/Noc family.</text>
</comment>
<keyword evidence="4" id="KW-0862">Zinc</keyword>
<dbReference type="AlphaFoldDB" id="A0A8J1U608"/>
<sequence>MLTSSASQYLHPDYLQPLPTTLDAKKSPLALLAQTCSSIGKDSPSSKNIIPPLEKKDRKSSSPEAKNDDKRSSSADRKSPKSPKPGFRSIPPKDIPPLVPISRSSSSSPASTSDKHPSSESTSTTSVIHHPVTVPAPTSGHHSNSSISLSCGSMRLEVNHHEAASSSGASKSSTSESSSSHSAHSGTPLKPSTHPYPGSVPSLYSHPYGHKSALEAAAAAYQGLPSAHGLGLPKFAPGAHPQTAGLSPYVAYASVKTATGATTLVPICRDPYCTNCQVTMQNAQLTPSAACGAGCTQCNHEKSVSGLPSVSSSNLGLGLPSASSMSLPVLPLGAGAYSLAGAASLAGSSLPGLYPHNLSLLAAHGHPPMPSGGYVCNWMAGAEYCGKRFGTSEELLQHLRTHTSASESALNSLALAGMHGGLSSASALSAACHSHYSTPGAPLSPNTLRRLYPTSLSPNSALAAARYHPYKSALPAVPPQGLPLPGVGTYYSPYALYGQRLGAVAP</sequence>
<proteinExistence type="inferred from homology"/>
<feature type="compositionally biased region" description="Low complexity" evidence="5">
    <location>
        <begin position="139"/>
        <end position="148"/>
    </location>
</feature>
<accession>A0A8J1U608</accession>
<evidence type="ECO:0000313" key="7">
    <source>
        <dbReference type="Proteomes" id="UP000749559"/>
    </source>
</evidence>
<name>A0A8J1U608_OWEFU</name>